<accession>A0ABY4KAA0</accession>
<gene>
    <name evidence="3" type="ORF">M0M57_08730</name>
</gene>
<dbReference type="Gene3D" id="3.40.50.1820">
    <property type="entry name" value="alpha/beta hydrolase"/>
    <property type="match status" value="1"/>
</dbReference>
<dbReference type="InterPro" id="IPR050266">
    <property type="entry name" value="AB_hydrolase_sf"/>
</dbReference>
<dbReference type="RefSeq" id="WP_248432634.1">
    <property type="nucleotide sequence ID" value="NZ_CP096205.1"/>
</dbReference>
<protein>
    <submittedName>
        <fullName evidence="3">Alpha/beta hydrolase</fullName>
    </submittedName>
</protein>
<reference evidence="3" key="1">
    <citation type="submission" date="2022-04" db="EMBL/GenBank/DDBJ databases">
        <title>Consumption of N2O by Flavobacterium azooxidireducens sp. nov. isolated from Decomposing Leaf Litter of Phragmites australis (Cav.).</title>
        <authorList>
            <person name="Behrendt U."/>
            <person name="Spanner T."/>
            <person name="Augustin J."/>
            <person name="Horn M.A."/>
            <person name="Kolb S."/>
            <person name="Ulrich A."/>
        </authorList>
    </citation>
    <scope>NUCLEOTIDE SEQUENCE</scope>
    <source>
        <strain evidence="3">IGB 4-14</strain>
    </source>
</reference>
<sequence>MKTYSIILLLLFCIASNAQDALKPGEHLADINGIKINYHVAGKGPVCFLPTPGWGVSMFYLKNSLQPFEKYFTMVYYETRGSGKSTAPADPMHYSDDYYMKDLDGLRTHLKQEKVWLMGHSMGGYQVLNYTLDNQEKVNGIVAIAPMAGKDEVYREEFIQLIYKREKEPYFNEGFAVFSREDTVNVKLTQFMPKIFPFYFHNADNIQKFAALADYQPMETFISDDVWDNTGIADFGNKYLFPELSKIKVPTLVIVGDDDFITDQKTQAGRIVEKIPNSKMILVKDAGHFAWIEQPDNFFREAEKWLIEKGLKESK</sequence>
<dbReference type="PANTHER" id="PTHR43798:SF33">
    <property type="entry name" value="HYDROLASE, PUTATIVE (AFU_ORTHOLOGUE AFUA_2G14860)-RELATED"/>
    <property type="match status" value="1"/>
</dbReference>
<evidence type="ECO:0000256" key="1">
    <source>
        <dbReference type="SAM" id="SignalP"/>
    </source>
</evidence>
<dbReference type="SUPFAM" id="SSF53474">
    <property type="entry name" value="alpha/beta-Hydrolases"/>
    <property type="match status" value="1"/>
</dbReference>
<dbReference type="Pfam" id="PF00561">
    <property type="entry name" value="Abhydrolase_1"/>
    <property type="match status" value="1"/>
</dbReference>
<feature type="domain" description="AB hydrolase-1" evidence="2">
    <location>
        <begin position="70"/>
        <end position="294"/>
    </location>
</feature>
<keyword evidence="4" id="KW-1185">Reference proteome</keyword>
<evidence type="ECO:0000313" key="3">
    <source>
        <dbReference type="EMBL" id="UPQ77718.1"/>
    </source>
</evidence>
<dbReference type="Proteomes" id="UP000830583">
    <property type="component" value="Chromosome"/>
</dbReference>
<name>A0ABY4KAA0_9FLAO</name>
<dbReference type="EMBL" id="CP096205">
    <property type="protein sequence ID" value="UPQ77718.1"/>
    <property type="molecule type" value="Genomic_DNA"/>
</dbReference>
<dbReference type="InterPro" id="IPR029058">
    <property type="entry name" value="AB_hydrolase_fold"/>
</dbReference>
<dbReference type="GO" id="GO:0016787">
    <property type="term" value="F:hydrolase activity"/>
    <property type="evidence" value="ECO:0007669"/>
    <property type="project" value="UniProtKB-KW"/>
</dbReference>
<evidence type="ECO:0000313" key="4">
    <source>
        <dbReference type="Proteomes" id="UP000830583"/>
    </source>
</evidence>
<keyword evidence="1" id="KW-0732">Signal</keyword>
<proteinExistence type="predicted"/>
<keyword evidence="3" id="KW-0378">Hydrolase</keyword>
<feature type="signal peptide" evidence="1">
    <location>
        <begin position="1"/>
        <end position="20"/>
    </location>
</feature>
<dbReference type="InterPro" id="IPR000073">
    <property type="entry name" value="AB_hydrolase_1"/>
</dbReference>
<organism evidence="3 4">
    <name type="scientific">Flavobacterium azooxidireducens</name>
    <dbReference type="NCBI Taxonomy" id="1871076"/>
    <lineage>
        <taxon>Bacteria</taxon>
        <taxon>Pseudomonadati</taxon>
        <taxon>Bacteroidota</taxon>
        <taxon>Flavobacteriia</taxon>
        <taxon>Flavobacteriales</taxon>
        <taxon>Flavobacteriaceae</taxon>
        <taxon>Flavobacterium</taxon>
    </lineage>
</organism>
<feature type="chain" id="PRO_5046839896" evidence="1">
    <location>
        <begin position="21"/>
        <end position="315"/>
    </location>
</feature>
<dbReference type="PANTHER" id="PTHR43798">
    <property type="entry name" value="MONOACYLGLYCEROL LIPASE"/>
    <property type="match status" value="1"/>
</dbReference>
<evidence type="ECO:0000259" key="2">
    <source>
        <dbReference type="Pfam" id="PF00561"/>
    </source>
</evidence>